<dbReference type="EMBL" id="MZGX01000028">
    <property type="protein sequence ID" value="OPX42522.1"/>
    <property type="molecule type" value="Genomic_DNA"/>
</dbReference>
<keyword evidence="2" id="KW-1185">Reference proteome</keyword>
<dbReference type="AlphaFoldDB" id="A0A1V4SF22"/>
<dbReference type="STRING" id="48256.CLHUN_36470"/>
<protein>
    <submittedName>
        <fullName evidence="1">Uncharacterized protein</fullName>
    </submittedName>
</protein>
<reference evidence="1 2" key="1">
    <citation type="submission" date="2017-03" db="EMBL/GenBank/DDBJ databases">
        <title>Genome sequence of Clostridium hungatei DSM 14427.</title>
        <authorList>
            <person name="Poehlein A."/>
            <person name="Daniel R."/>
        </authorList>
    </citation>
    <scope>NUCLEOTIDE SEQUENCE [LARGE SCALE GENOMIC DNA]</scope>
    <source>
        <strain evidence="1 2">DSM 14427</strain>
    </source>
</reference>
<organism evidence="1 2">
    <name type="scientific">Ruminiclostridium hungatei</name>
    <name type="common">Clostridium hungatei</name>
    <dbReference type="NCBI Taxonomy" id="48256"/>
    <lineage>
        <taxon>Bacteria</taxon>
        <taxon>Bacillati</taxon>
        <taxon>Bacillota</taxon>
        <taxon>Clostridia</taxon>
        <taxon>Eubacteriales</taxon>
        <taxon>Oscillospiraceae</taxon>
        <taxon>Ruminiclostridium</taxon>
    </lineage>
</organism>
<evidence type="ECO:0000313" key="2">
    <source>
        <dbReference type="Proteomes" id="UP000191554"/>
    </source>
</evidence>
<dbReference type="OrthoDB" id="9801008at2"/>
<name>A0A1V4SF22_RUMHU</name>
<accession>A0A1V4SF22</accession>
<proteinExistence type="predicted"/>
<comment type="caution">
    <text evidence="1">The sequence shown here is derived from an EMBL/GenBank/DDBJ whole genome shotgun (WGS) entry which is preliminary data.</text>
</comment>
<evidence type="ECO:0000313" key="1">
    <source>
        <dbReference type="EMBL" id="OPX42522.1"/>
    </source>
</evidence>
<sequence length="111" mass="12999">MYEGAIIKETLTDELILDCLKIDKVEIWKTNETIKYWTMVFFKSNESDFPEKLSKALIDGWFADMKCDNTKSIVFKNKVLKYEIGNAVEKEAVLKECRSMGIPDEQFNWSE</sequence>
<dbReference type="RefSeq" id="WP_080066053.1">
    <property type="nucleotide sequence ID" value="NZ_MZGX01000028.1"/>
</dbReference>
<gene>
    <name evidence="1" type="ORF">CLHUN_36470</name>
</gene>
<dbReference type="Proteomes" id="UP000191554">
    <property type="component" value="Unassembled WGS sequence"/>
</dbReference>